<keyword evidence="1" id="KW-0472">Membrane</keyword>
<feature type="transmembrane region" description="Helical" evidence="1">
    <location>
        <begin position="40"/>
        <end position="60"/>
    </location>
</feature>
<accession>A0ABS2UIR5</accession>
<keyword evidence="1" id="KW-0812">Transmembrane</keyword>
<dbReference type="Proteomes" id="UP000664109">
    <property type="component" value="Unassembled WGS sequence"/>
</dbReference>
<keyword evidence="3" id="KW-1185">Reference proteome</keyword>
<comment type="caution">
    <text evidence="2">The sequence shown here is derived from an EMBL/GenBank/DDBJ whole genome shotgun (WGS) entry which is preliminary data.</text>
</comment>
<feature type="transmembrane region" description="Helical" evidence="1">
    <location>
        <begin position="12"/>
        <end position="34"/>
    </location>
</feature>
<keyword evidence="1" id="KW-1133">Transmembrane helix</keyword>
<protein>
    <recommendedName>
        <fullName evidence="4">Sensor histidine kinase</fullName>
    </recommendedName>
</protein>
<organism evidence="2 3">
    <name type="scientific">Streptomyces zhihengii</name>
    <dbReference type="NCBI Taxonomy" id="1818004"/>
    <lineage>
        <taxon>Bacteria</taxon>
        <taxon>Bacillati</taxon>
        <taxon>Actinomycetota</taxon>
        <taxon>Actinomycetes</taxon>
        <taxon>Kitasatosporales</taxon>
        <taxon>Streptomycetaceae</taxon>
        <taxon>Streptomyces</taxon>
    </lineage>
</organism>
<reference evidence="2 3" key="1">
    <citation type="journal article" date="2016" name="Arch. Microbiol.">
        <title>Streptomyces zhihengii sp. nov., isolated from rhizospheric soil of Psammosilene tunicoides.</title>
        <authorList>
            <person name="Huang M.J."/>
            <person name="Fei J.J."/>
            <person name="Salam N."/>
            <person name="Kim C.J."/>
            <person name="Hozzein W.N."/>
            <person name="Xiao M."/>
            <person name="Huang H.Q."/>
            <person name="Li W.J."/>
        </authorList>
    </citation>
    <scope>NUCLEOTIDE SEQUENCE [LARGE SCALE GENOMIC DNA]</scope>
    <source>
        <strain evidence="2 3">YIM T102</strain>
    </source>
</reference>
<sequence>MSITRTRHPRELVWAVRLLAFHLALIAAGAAAGGLLPAPLLFLLTAADAGLLLWCLSAFVTGGRGARGTDGEAS</sequence>
<evidence type="ECO:0000256" key="1">
    <source>
        <dbReference type="SAM" id="Phobius"/>
    </source>
</evidence>
<evidence type="ECO:0000313" key="3">
    <source>
        <dbReference type="Proteomes" id="UP000664109"/>
    </source>
</evidence>
<name>A0ABS2UIR5_9ACTN</name>
<gene>
    <name evidence="2" type="ORF">JE024_01755</name>
</gene>
<evidence type="ECO:0008006" key="4">
    <source>
        <dbReference type="Google" id="ProtNLM"/>
    </source>
</evidence>
<proteinExistence type="predicted"/>
<dbReference type="EMBL" id="JAFEJA010000001">
    <property type="protein sequence ID" value="MBM9617477.1"/>
    <property type="molecule type" value="Genomic_DNA"/>
</dbReference>
<dbReference type="RefSeq" id="WP_205371855.1">
    <property type="nucleotide sequence ID" value="NZ_JAFEJA010000001.1"/>
</dbReference>
<evidence type="ECO:0000313" key="2">
    <source>
        <dbReference type="EMBL" id="MBM9617477.1"/>
    </source>
</evidence>